<dbReference type="PROSITE" id="PS50931">
    <property type="entry name" value="HTH_LYSR"/>
    <property type="match status" value="1"/>
</dbReference>
<evidence type="ECO:0000256" key="4">
    <source>
        <dbReference type="ARBA" id="ARBA00023163"/>
    </source>
</evidence>
<keyword evidence="3" id="KW-0238">DNA-binding</keyword>
<dbReference type="SUPFAM" id="SSF46785">
    <property type="entry name" value="Winged helix' DNA-binding domain"/>
    <property type="match status" value="1"/>
</dbReference>
<evidence type="ECO:0000259" key="5">
    <source>
        <dbReference type="PROSITE" id="PS50931"/>
    </source>
</evidence>
<name>A0A100JWP1_STRSC</name>
<evidence type="ECO:0000313" key="7">
    <source>
        <dbReference type="Proteomes" id="UP000067448"/>
    </source>
</evidence>
<dbReference type="Pfam" id="PF03466">
    <property type="entry name" value="LysR_substrate"/>
    <property type="match status" value="1"/>
</dbReference>
<evidence type="ECO:0000256" key="1">
    <source>
        <dbReference type="ARBA" id="ARBA00009437"/>
    </source>
</evidence>
<dbReference type="CDD" id="cd08414">
    <property type="entry name" value="PBP2_LTTR_aromatics_like"/>
    <property type="match status" value="1"/>
</dbReference>
<comment type="similarity">
    <text evidence="1">Belongs to the LysR transcriptional regulatory family.</text>
</comment>
<reference evidence="6 7" key="2">
    <citation type="journal article" date="2016" name="Genome Announc.">
        <title>Draft Genome Sequences of Streptomyces scabiei S58, Streptomyces turgidiscabies T45, and Streptomyces acidiscabies a10, the Pathogens of Potato Common Scab, Isolated in Japan.</title>
        <authorList>
            <person name="Tomihama T."/>
            <person name="Nishi Y."/>
            <person name="Sakai M."/>
            <person name="Ikenaga M."/>
            <person name="Okubo T."/>
            <person name="Ikeda S."/>
        </authorList>
    </citation>
    <scope>NUCLEOTIDE SEQUENCE [LARGE SCALE GENOMIC DNA]</scope>
    <source>
        <strain evidence="6 7">S58</strain>
    </source>
</reference>
<dbReference type="Pfam" id="PF00126">
    <property type="entry name" value="HTH_1"/>
    <property type="match status" value="1"/>
</dbReference>
<comment type="caution">
    <text evidence="6">The sequence shown here is derived from an EMBL/GenBank/DDBJ whole genome shotgun (WGS) entry which is preliminary data.</text>
</comment>
<dbReference type="GO" id="GO:0032993">
    <property type="term" value="C:protein-DNA complex"/>
    <property type="evidence" value="ECO:0007669"/>
    <property type="project" value="TreeGrafter"/>
</dbReference>
<dbReference type="InterPro" id="IPR036390">
    <property type="entry name" value="WH_DNA-bd_sf"/>
</dbReference>
<sequence>MGASISKEPSIHQLRLYLTLSEELHFGRAAARLFITQPALSQQIRELEKRLGVRVVERTSRTITLTDAGQALLREARTAVAAVDRLRRVADAQLRQTSGRIVVGTMGAEASMAHTRAVLGVLQERHPGTTVQLVNPGFGDHMAALAQHEADVFFLRPPVTDDIELHHLATEPRVACLSAGHPLAALPRLTLAQLDGVPVVDMPEQVPRLWWDFWAVDPRPDGSRVRYGPVVTDMESLLHTVAAGEAMCFLPAAAREYFPRPGIRYIDVVDLAPSTSALAWLRRRRSEFTIRAIREAAQEATSRGFVEAVRREGG</sequence>
<protein>
    <submittedName>
        <fullName evidence="6">HTH-type transcriptional activator CmpR</fullName>
    </submittedName>
</protein>
<accession>A0A100JWP1</accession>
<evidence type="ECO:0000256" key="2">
    <source>
        <dbReference type="ARBA" id="ARBA00023015"/>
    </source>
</evidence>
<dbReference type="PANTHER" id="PTHR30346:SF0">
    <property type="entry name" value="HCA OPERON TRANSCRIPTIONAL ACTIVATOR HCAR"/>
    <property type="match status" value="1"/>
</dbReference>
<dbReference type="Gene3D" id="1.10.10.10">
    <property type="entry name" value="Winged helix-like DNA-binding domain superfamily/Winged helix DNA-binding domain"/>
    <property type="match status" value="1"/>
</dbReference>
<dbReference type="EMBL" id="BCMM01000049">
    <property type="protein sequence ID" value="GAQ67067.1"/>
    <property type="molecule type" value="Genomic_DNA"/>
</dbReference>
<dbReference type="InterPro" id="IPR000847">
    <property type="entry name" value="LysR_HTH_N"/>
</dbReference>
<dbReference type="GO" id="GO:0003677">
    <property type="term" value="F:DNA binding"/>
    <property type="evidence" value="ECO:0007669"/>
    <property type="project" value="UniProtKB-KW"/>
</dbReference>
<dbReference type="InterPro" id="IPR036388">
    <property type="entry name" value="WH-like_DNA-bd_sf"/>
</dbReference>
<gene>
    <name evidence="6" type="primary">cmpR_2</name>
    <name evidence="6" type="ORF">SsS58_07512</name>
</gene>
<dbReference type="Proteomes" id="UP000067448">
    <property type="component" value="Unassembled WGS sequence"/>
</dbReference>
<dbReference type="RefSeq" id="WP_234385865.1">
    <property type="nucleotide sequence ID" value="NZ_BCMM01000049.1"/>
</dbReference>
<dbReference type="PANTHER" id="PTHR30346">
    <property type="entry name" value="TRANSCRIPTIONAL DUAL REGULATOR HCAR-RELATED"/>
    <property type="match status" value="1"/>
</dbReference>
<reference evidence="7" key="3">
    <citation type="submission" date="2016-02" db="EMBL/GenBank/DDBJ databases">
        <title>Draft genome of pathogenic Streptomyces sp. in Japan.</title>
        <authorList>
            <person name="Tomihama T."/>
            <person name="Ikenaga M."/>
            <person name="Sakai M."/>
            <person name="Okubo T."/>
            <person name="Ikeda S."/>
        </authorList>
    </citation>
    <scope>NUCLEOTIDE SEQUENCE [LARGE SCALE GENOMIC DNA]</scope>
    <source>
        <strain evidence="7">S58</strain>
    </source>
</reference>
<keyword evidence="2" id="KW-0805">Transcription regulation</keyword>
<evidence type="ECO:0000313" key="6">
    <source>
        <dbReference type="EMBL" id="GAQ67067.1"/>
    </source>
</evidence>
<dbReference type="AlphaFoldDB" id="A0A100JWP1"/>
<feature type="domain" description="HTH lysR-type" evidence="5">
    <location>
        <begin position="9"/>
        <end position="66"/>
    </location>
</feature>
<evidence type="ECO:0000256" key="3">
    <source>
        <dbReference type="ARBA" id="ARBA00023125"/>
    </source>
</evidence>
<keyword evidence="4" id="KW-0804">Transcription</keyword>
<dbReference type="FunFam" id="1.10.10.10:FF:000001">
    <property type="entry name" value="LysR family transcriptional regulator"/>
    <property type="match status" value="1"/>
</dbReference>
<dbReference type="PRINTS" id="PR00039">
    <property type="entry name" value="HTHLYSR"/>
</dbReference>
<dbReference type="SUPFAM" id="SSF53850">
    <property type="entry name" value="Periplasmic binding protein-like II"/>
    <property type="match status" value="1"/>
</dbReference>
<reference evidence="7" key="1">
    <citation type="submission" date="2015-11" db="EMBL/GenBank/DDBJ databases">
        <authorList>
            <consortium name="Cross-ministerial Strategic Innovation Promotion Program (SIP) consortium"/>
            <person name="Tomihama T."/>
            <person name="Ikenaga M."/>
            <person name="Sakai M."/>
            <person name="Okubo T."/>
            <person name="Ikeda S."/>
        </authorList>
    </citation>
    <scope>NUCLEOTIDE SEQUENCE [LARGE SCALE GENOMIC DNA]</scope>
    <source>
        <strain evidence="7">S58</strain>
    </source>
</reference>
<dbReference type="Gene3D" id="3.40.190.10">
    <property type="entry name" value="Periplasmic binding protein-like II"/>
    <property type="match status" value="2"/>
</dbReference>
<proteinExistence type="inferred from homology"/>
<dbReference type="InterPro" id="IPR005119">
    <property type="entry name" value="LysR_subst-bd"/>
</dbReference>
<organism evidence="6 7">
    <name type="scientific">Streptomyces scabiei</name>
    <dbReference type="NCBI Taxonomy" id="1930"/>
    <lineage>
        <taxon>Bacteria</taxon>
        <taxon>Bacillati</taxon>
        <taxon>Actinomycetota</taxon>
        <taxon>Actinomycetes</taxon>
        <taxon>Kitasatosporales</taxon>
        <taxon>Streptomycetaceae</taxon>
        <taxon>Streptomyces</taxon>
    </lineage>
</organism>
<dbReference type="GO" id="GO:0003700">
    <property type="term" value="F:DNA-binding transcription factor activity"/>
    <property type="evidence" value="ECO:0007669"/>
    <property type="project" value="InterPro"/>
</dbReference>